<comment type="similarity">
    <text evidence="2">Belongs to the HAD-like hydrolase superfamily. CbbY/CbbZ/Gph/YieH family.</text>
</comment>
<dbReference type="InterPro" id="IPR023214">
    <property type="entry name" value="HAD_sf"/>
</dbReference>
<dbReference type="InterPro" id="IPR023198">
    <property type="entry name" value="PGP-like_dom2"/>
</dbReference>
<dbReference type="PANTHER" id="PTHR46193">
    <property type="entry name" value="6-PHOSPHOGLUCONATE PHOSPHATASE"/>
    <property type="match status" value="1"/>
</dbReference>
<evidence type="ECO:0000256" key="3">
    <source>
        <dbReference type="ARBA" id="ARBA00022723"/>
    </source>
</evidence>
<dbReference type="PANTHER" id="PTHR46193:SF10">
    <property type="entry name" value="6-PHOSPHOGLUCONATE PHOSPHATASE"/>
    <property type="match status" value="1"/>
</dbReference>
<keyword evidence="5" id="KW-0378">Hydrolase</keyword>
<dbReference type="SFLD" id="SFLDG01135">
    <property type="entry name" value="C1.5.6:_HAD__Beta-PGM__Phospha"/>
    <property type="match status" value="1"/>
</dbReference>
<dbReference type="InterPro" id="IPR036412">
    <property type="entry name" value="HAD-like_sf"/>
</dbReference>
<dbReference type="GO" id="GO:0016787">
    <property type="term" value="F:hydrolase activity"/>
    <property type="evidence" value="ECO:0007669"/>
    <property type="project" value="UniProtKB-KW"/>
</dbReference>
<evidence type="ECO:0000256" key="4">
    <source>
        <dbReference type="ARBA" id="ARBA00022842"/>
    </source>
</evidence>
<dbReference type="GO" id="GO:0046872">
    <property type="term" value="F:metal ion binding"/>
    <property type="evidence" value="ECO:0007669"/>
    <property type="project" value="UniProtKB-KW"/>
</dbReference>
<dbReference type="Gene3D" id="1.10.150.240">
    <property type="entry name" value="Putative phosphatase, domain 2"/>
    <property type="match status" value="1"/>
</dbReference>
<dbReference type="CDD" id="cd07526">
    <property type="entry name" value="HAD_BPGM_like"/>
    <property type="match status" value="1"/>
</dbReference>
<dbReference type="EMBL" id="JABANE010000022">
    <property type="protein sequence ID" value="NME68328.1"/>
    <property type="molecule type" value="Genomic_DNA"/>
</dbReference>
<dbReference type="InterPro" id="IPR051600">
    <property type="entry name" value="Beta-PGM-like"/>
</dbReference>
<organism evidence="5 6">
    <name type="scientific">Flammeovirga aprica JL-4</name>
    <dbReference type="NCBI Taxonomy" id="694437"/>
    <lineage>
        <taxon>Bacteria</taxon>
        <taxon>Pseudomonadati</taxon>
        <taxon>Bacteroidota</taxon>
        <taxon>Cytophagia</taxon>
        <taxon>Cytophagales</taxon>
        <taxon>Flammeovirgaceae</taxon>
        <taxon>Flammeovirga</taxon>
    </lineage>
</organism>
<evidence type="ECO:0000256" key="1">
    <source>
        <dbReference type="ARBA" id="ARBA00001946"/>
    </source>
</evidence>
<dbReference type="InterPro" id="IPR006439">
    <property type="entry name" value="HAD-SF_hydro_IA"/>
</dbReference>
<dbReference type="Proteomes" id="UP000576082">
    <property type="component" value="Unassembled WGS sequence"/>
</dbReference>
<evidence type="ECO:0000313" key="5">
    <source>
        <dbReference type="EMBL" id="NME68328.1"/>
    </source>
</evidence>
<keyword evidence="6" id="KW-1185">Reference proteome</keyword>
<dbReference type="NCBIfam" id="TIGR01509">
    <property type="entry name" value="HAD-SF-IA-v3"/>
    <property type="match status" value="1"/>
</dbReference>
<reference evidence="5 6" key="1">
    <citation type="submission" date="2020-04" db="EMBL/GenBank/DDBJ databases">
        <title>Flammeovirga sp. SR4, a novel species isolated from seawater.</title>
        <authorList>
            <person name="Wang X."/>
        </authorList>
    </citation>
    <scope>NUCLEOTIDE SEQUENCE [LARGE SCALE GENOMIC DNA]</scope>
    <source>
        <strain evidence="5 6">ATCC 23126</strain>
    </source>
</reference>
<dbReference type="Pfam" id="PF00702">
    <property type="entry name" value="Hydrolase"/>
    <property type="match status" value="1"/>
</dbReference>
<proteinExistence type="inferred from homology"/>
<comment type="cofactor">
    <cofactor evidence="1">
        <name>Mg(2+)</name>
        <dbReference type="ChEBI" id="CHEBI:18420"/>
    </cofactor>
</comment>
<evidence type="ECO:0000256" key="2">
    <source>
        <dbReference type="ARBA" id="ARBA00006171"/>
    </source>
</evidence>
<protein>
    <submittedName>
        <fullName evidence="5">HAD-IA family hydrolase</fullName>
    </submittedName>
</protein>
<evidence type="ECO:0000313" key="6">
    <source>
        <dbReference type="Proteomes" id="UP000576082"/>
    </source>
</evidence>
<name>A0A7X9RRW4_9BACT</name>
<dbReference type="AlphaFoldDB" id="A0A7X9RRW4"/>
<dbReference type="Gene3D" id="3.40.50.1000">
    <property type="entry name" value="HAD superfamily/HAD-like"/>
    <property type="match status" value="1"/>
</dbReference>
<dbReference type="RefSeq" id="WP_169656634.1">
    <property type="nucleotide sequence ID" value="NZ_JABANE010000022.1"/>
</dbReference>
<sequence>MKYKAIIFDCDGVLVDSESITMNVFIELFSAYGVEMSYDYAIKTLTGKAFDQIVEYVQEEYQITLNEDFEKQFRQKTFEAFKNDIQPIDGIKEVVADLKVPFAVASNGPMRKMELNLKTTGLYPYFEGNMFSAYDLQAWKPDPKVFVTAAQHLGMQPSDCVVIEDSMSGVVAAQNGGFDVMVYVGHQEEEKYTSKGIKVFKDMKELLTLIN</sequence>
<keyword evidence="3" id="KW-0479">Metal-binding</keyword>
<dbReference type="SUPFAM" id="SSF56784">
    <property type="entry name" value="HAD-like"/>
    <property type="match status" value="1"/>
</dbReference>
<comment type="caution">
    <text evidence="5">The sequence shown here is derived from an EMBL/GenBank/DDBJ whole genome shotgun (WGS) entry which is preliminary data.</text>
</comment>
<keyword evidence="4" id="KW-0460">Magnesium</keyword>
<accession>A0A7X9RRW4</accession>
<dbReference type="SFLD" id="SFLDG01129">
    <property type="entry name" value="C1.5:_HAD__Beta-PGM__Phosphata"/>
    <property type="match status" value="1"/>
</dbReference>
<dbReference type="PRINTS" id="PR00413">
    <property type="entry name" value="HADHALOGNASE"/>
</dbReference>
<dbReference type="SFLD" id="SFLDS00003">
    <property type="entry name" value="Haloacid_Dehalogenase"/>
    <property type="match status" value="1"/>
</dbReference>
<gene>
    <name evidence="5" type="ORF">HHU12_10190</name>
</gene>